<dbReference type="RefSeq" id="WP_280629305.1">
    <property type="nucleotide sequence ID" value="NZ_CP123498.1"/>
</dbReference>
<dbReference type="PROSITE" id="PS50943">
    <property type="entry name" value="HTH_CROC1"/>
    <property type="match status" value="1"/>
</dbReference>
<protein>
    <submittedName>
        <fullName evidence="2">Helix-turn-helix transcriptional regulator</fullName>
    </submittedName>
</protein>
<name>A0AA95GFG8_9GAMM</name>
<dbReference type="InterPro" id="IPR010982">
    <property type="entry name" value="Lambda_DNA-bd_dom_sf"/>
</dbReference>
<accession>A0AA95GFG8</accession>
<dbReference type="Gene3D" id="1.10.260.40">
    <property type="entry name" value="lambda repressor-like DNA-binding domains"/>
    <property type="match status" value="1"/>
</dbReference>
<dbReference type="CDD" id="cd00093">
    <property type="entry name" value="HTH_XRE"/>
    <property type="match status" value="1"/>
</dbReference>
<sequence>MSINIGDKIIVMRESERLNRRQFSELIDVPYGTITYYETKRSIPPTDVIMKILNHPRFKKYMMWFISDEIAPEAGQIAPALAHIGRNETTSDHSEKKIG</sequence>
<organism evidence="2 3">
    <name type="scientific">Arsenophonus nasoniae</name>
    <name type="common">son-killer infecting Nasonia vitripennis</name>
    <dbReference type="NCBI Taxonomy" id="638"/>
    <lineage>
        <taxon>Bacteria</taxon>
        <taxon>Pseudomonadati</taxon>
        <taxon>Pseudomonadota</taxon>
        <taxon>Gammaproteobacteria</taxon>
        <taxon>Enterobacterales</taxon>
        <taxon>Morganellaceae</taxon>
        <taxon>Arsenophonus</taxon>
    </lineage>
</organism>
<dbReference type="GO" id="GO:0003677">
    <property type="term" value="F:DNA binding"/>
    <property type="evidence" value="ECO:0007669"/>
    <property type="project" value="InterPro"/>
</dbReference>
<dbReference type="AlphaFoldDB" id="A0AA95GFG8"/>
<dbReference type="Proteomes" id="UP001177597">
    <property type="component" value="Chromosome"/>
</dbReference>
<reference evidence="2" key="1">
    <citation type="submission" date="2023-04" db="EMBL/GenBank/DDBJ databases">
        <title>Genome dynamics across the evolutionary transition to endosymbiosis.</title>
        <authorList>
            <person name="Siozios S."/>
            <person name="Nadal-Jimenez P."/>
            <person name="Azagi T."/>
            <person name="Sprong H."/>
            <person name="Frost C.L."/>
            <person name="Parratt S.R."/>
            <person name="Taylor G."/>
            <person name="Brettell L."/>
            <person name="Lew K.C."/>
            <person name="Croft L."/>
            <person name="King K.C."/>
            <person name="Brockhurst M.A."/>
            <person name="Hypsa V."/>
            <person name="Novakova E."/>
            <person name="Darby A.C."/>
            <person name="Hurst G.D.D."/>
        </authorList>
    </citation>
    <scope>NUCLEOTIDE SEQUENCE</scope>
    <source>
        <strain evidence="2">AIh</strain>
    </source>
</reference>
<evidence type="ECO:0000259" key="1">
    <source>
        <dbReference type="PROSITE" id="PS50943"/>
    </source>
</evidence>
<dbReference type="InterPro" id="IPR001387">
    <property type="entry name" value="Cro/C1-type_HTH"/>
</dbReference>
<evidence type="ECO:0000313" key="3">
    <source>
        <dbReference type="Proteomes" id="UP001177597"/>
    </source>
</evidence>
<dbReference type="SUPFAM" id="SSF47413">
    <property type="entry name" value="lambda repressor-like DNA-binding domains"/>
    <property type="match status" value="1"/>
</dbReference>
<dbReference type="EMBL" id="CP123498">
    <property type="protein sequence ID" value="WGL95333.1"/>
    <property type="molecule type" value="Genomic_DNA"/>
</dbReference>
<evidence type="ECO:0000313" key="2">
    <source>
        <dbReference type="EMBL" id="WGL95333.1"/>
    </source>
</evidence>
<proteinExistence type="predicted"/>
<feature type="domain" description="HTH cro/C1-type" evidence="1">
    <location>
        <begin position="9"/>
        <end position="54"/>
    </location>
</feature>
<gene>
    <name evidence="2" type="ORF">QE207_17085</name>
</gene>